<accession>A0A2W5ERM4</accession>
<keyword evidence="1" id="KW-0812">Transmembrane</keyword>
<gene>
    <name evidence="2" type="ORF">DI598_15080</name>
</gene>
<dbReference type="EMBL" id="QFOI01000340">
    <property type="protein sequence ID" value="PZP43950.1"/>
    <property type="molecule type" value="Genomic_DNA"/>
</dbReference>
<sequence>MFYVLTPSLVSIVLTTIFLLLFRLRRKPLFSEESSWNIVDSDFEEWPRRPSDSPIDKNAHGIYLDRIPIIEDTVVQEKGNLECFTTIAGDKINYMPLHALAHSSEECYLTTILISFHIDEGKVFMDILSLDEEYPTDNSYFSLLFSNGIQWDFLWIQNSENAYANNISLTREQIKFLSENTLDKWRIRRKVDNSFTVGALNFETRKFIYKPELQAVIQTMAKKILESLK</sequence>
<feature type="transmembrane region" description="Helical" evidence="1">
    <location>
        <begin position="6"/>
        <end position="24"/>
    </location>
</feature>
<evidence type="ECO:0000313" key="3">
    <source>
        <dbReference type="Proteomes" id="UP000249645"/>
    </source>
</evidence>
<organism evidence="2 3">
    <name type="scientific">Pseudopedobacter saltans</name>
    <dbReference type="NCBI Taxonomy" id="151895"/>
    <lineage>
        <taxon>Bacteria</taxon>
        <taxon>Pseudomonadati</taxon>
        <taxon>Bacteroidota</taxon>
        <taxon>Sphingobacteriia</taxon>
        <taxon>Sphingobacteriales</taxon>
        <taxon>Sphingobacteriaceae</taxon>
        <taxon>Pseudopedobacter</taxon>
    </lineage>
</organism>
<proteinExistence type="predicted"/>
<evidence type="ECO:0000313" key="2">
    <source>
        <dbReference type="EMBL" id="PZP43950.1"/>
    </source>
</evidence>
<name>A0A2W5ERM4_9SPHI</name>
<dbReference type="AlphaFoldDB" id="A0A2W5ERM4"/>
<keyword evidence="1" id="KW-1133">Transmembrane helix</keyword>
<evidence type="ECO:0000256" key="1">
    <source>
        <dbReference type="SAM" id="Phobius"/>
    </source>
</evidence>
<comment type="caution">
    <text evidence="2">The sequence shown here is derived from an EMBL/GenBank/DDBJ whole genome shotgun (WGS) entry which is preliminary data.</text>
</comment>
<dbReference type="Proteomes" id="UP000249645">
    <property type="component" value="Unassembled WGS sequence"/>
</dbReference>
<protein>
    <submittedName>
        <fullName evidence="2">Uncharacterized protein</fullName>
    </submittedName>
</protein>
<keyword evidence="1" id="KW-0472">Membrane</keyword>
<reference evidence="2 3" key="1">
    <citation type="submission" date="2017-11" db="EMBL/GenBank/DDBJ databases">
        <title>Infants hospitalized years apart are colonized by the same room-sourced microbial strains.</title>
        <authorList>
            <person name="Brooks B."/>
            <person name="Olm M.R."/>
            <person name="Firek B.A."/>
            <person name="Baker R."/>
            <person name="Thomas B.C."/>
            <person name="Morowitz M.J."/>
            <person name="Banfield J.F."/>
        </authorList>
    </citation>
    <scope>NUCLEOTIDE SEQUENCE [LARGE SCALE GENOMIC DNA]</scope>
    <source>
        <strain evidence="2">S2_009_000_R2_76</strain>
    </source>
</reference>